<dbReference type="Pfam" id="PF14253">
    <property type="entry name" value="AbiH"/>
    <property type="match status" value="1"/>
</dbReference>
<dbReference type="AlphaFoldDB" id="A0A7Y3WSV2"/>
<evidence type="ECO:0000313" key="2">
    <source>
        <dbReference type="Proteomes" id="UP000531659"/>
    </source>
</evidence>
<sequence length="113" mass="13279">MRFADLLPMYFSDWICGLKTLTEPIVSPMIINNNSLFLNFNYTDTLEKTYNICSENILYIHGKALNGDRLIIGHNDNSYFAIKKNHCFHHKKKLIYIMMRLPLLILGNKRQIN</sequence>
<protein>
    <submittedName>
        <fullName evidence="1">Uncharacterized protein</fullName>
    </submittedName>
</protein>
<dbReference type="InterPro" id="IPR025935">
    <property type="entry name" value="AbiH"/>
</dbReference>
<reference evidence="1 2" key="1">
    <citation type="submission" date="2020-05" db="EMBL/GenBank/DDBJ databases">
        <title>Complete genome of Clostridium estertheticum subspecies estertheticum, isolated from Vacuum packed lamb meat from New Zealand imported to Switzerland.</title>
        <authorList>
            <person name="Wambui J."/>
            <person name="Stevens M.J.A."/>
            <person name="Stephan R."/>
        </authorList>
    </citation>
    <scope>NUCLEOTIDE SEQUENCE [LARGE SCALE GENOMIC DNA]</scope>
    <source>
        <strain evidence="1 2">CEST001</strain>
    </source>
</reference>
<dbReference type="Proteomes" id="UP000531659">
    <property type="component" value="Unassembled WGS sequence"/>
</dbReference>
<evidence type="ECO:0000313" key="1">
    <source>
        <dbReference type="EMBL" id="NNU76348.1"/>
    </source>
</evidence>
<name>A0A7Y3WSV2_9CLOT</name>
<dbReference type="EMBL" id="JABEYB010000007">
    <property type="protein sequence ID" value="NNU76348.1"/>
    <property type="molecule type" value="Genomic_DNA"/>
</dbReference>
<gene>
    <name evidence="1" type="ORF">HLQ16_10435</name>
</gene>
<organism evidence="1 2">
    <name type="scientific">Clostridium estertheticum</name>
    <dbReference type="NCBI Taxonomy" id="238834"/>
    <lineage>
        <taxon>Bacteria</taxon>
        <taxon>Bacillati</taxon>
        <taxon>Bacillota</taxon>
        <taxon>Clostridia</taxon>
        <taxon>Eubacteriales</taxon>
        <taxon>Clostridiaceae</taxon>
        <taxon>Clostridium</taxon>
    </lineage>
</organism>
<accession>A0A7Y3WSV2</accession>
<proteinExistence type="predicted"/>
<comment type="caution">
    <text evidence="1">The sequence shown here is derived from an EMBL/GenBank/DDBJ whole genome shotgun (WGS) entry which is preliminary data.</text>
</comment>